<evidence type="ECO:0000256" key="5">
    <source>
        <dbReference type="RuleBase" id="RU363034"/>
    </source>
</evidence>
<evidence type="ECO:0000259" key="6">
    <source>
        <dbReference type="PROSITE" id="PS50240"/>
    </source>
</evidence>
<keyword evidence="5" id="KW-0378">Hydrolase</keyword>
<evidence type="ECO:0000256" key="2">
    <source>
        <dbReference type="ARBA" id="ARBA00023157"/>
    </source>
</evidence>
<sequence length="238" mass="26739">FRCGGVLLNDRYVLTAAHCLRDTTHRIYMVRLGELDERSNPDCELTLEEHVMTCADKVVDIPVIESIVHEKFDVPYRQNDIALLRLNTSIKPTDWIRPICLPFDWRPLLRHSPISADDPVLVGWGRDDSFQSSETLQQVRLNWYNTSECRSVYGNAYPKSISICESSQFCLGGGEESGRRADACQGDSGGPVLLTDTSEKVYAVGIISFGPWMCGNSYPSVYTSIPAYLNWILDNIAP</sequence>
<dbReference type="PANTHER" id="PTHR24256">
    <property type="entry name" value="TRYPTASE-RELATED"/>
    <property type="match status" value="1"/>
</dbReference>
<dbReference type="Gene3D" id="2.40.10.10">
    <property type="entry name" value="Trypsin-like serine proteases"/>
    <property type="match status" value="2"/>
</dbReference>
<dbReference type="MEROPS" id="S01.B31"/>
<dbReference type="CDD" id="cd00190">
    <property type="entry name" value="Tryp_SPc"/>
    <property type="match status" value="1"/>
</dbReference>
<name>E9G5W5_DAPPU</name>
<dbReference type="OMA" id="TTHRIYM"/>
<dbReference type="HOGENOM" id="CLU_006842_0_3_1"/>
<dbReference type="Proteomes" id="UP000000305">
    <property type="component" value="Unassembled WGS sequence"/>
</dbReference>
<dbReference type="SUPFAM" id="SSF50494">
    <property type="entry name" value="Trypsin-like serine proteases"/>
    <property type="match status" value="1"/>
</dbReference>
<dbReference type="STRING" id="6669.E9G5W5"/>
<dbReference type="InterPro" id="IPR009003">
    <property type="entry name" value="Peptidase_S1_PA"/>
</dbReference>
<evidence type="ECO:0000313" key="8">
    <source>
        <dbReference type="Proteomes" id="UP000000305"/>
    </source>
</evidence>
<dbReference type="FunFam" id="2.40.10.10:FF:000028">
    <property type="entry name" value="Serine protease easter"/>
    <property type="match status" value="1"/>
</dbReference>
<dbReference type="SMART" id="SM00020">
    <property type="entry name" value="Tryp_SPc"/>
    <property type="match status" value="1"/>
</dbReference>
<dbReference type="EMBL" id="GL732533">
    <property type="protein sequence ID" value="EFX84837.1"/>
    <property type="molecule type" value="Genomic_DNA"/>
</dbReference>
<comment type="similarity">
    <text evidence="4">Belongs to the peptidase S1 family. CLIP subfamily.</text>
</comment>
<dbReference type="InterPro" id="IPR001314">
    <property type="entry name" value="Peptidase_S1A"/>
</dbReference>
<dbReference type="Pfam" id="PF00089">
    <property type="entry name" value="Trypsin"/>
    <property type="match status" value="1"/>
</dbReference>
<dbReference type="OrthoDB" id="6370098at2759"/>
<dbReference type="InterPro" id="IPR043504">
    <property type="entry name" value="Peptidase_S1_PA_chymotrypsin"/>
</dbReference>
<keyword evidence="8" id="KW-1185">Reference proteome</keyword>
<protein>
    <recommendedName>
        <fullName evidence="6">Peptidase S1 domain-containing protein</fullName>
    </recommendedName>
</protein>
<dbReference type="GO" id="GO:0006508">
    <property type="term" value="P:proteolysis"/>
    <property type="evidence" value="ECO:0000318"/>
    <property type="project" value="GO_Central"/>
</dbReference>
<dbReference type="InterPro" id="IPR033116">
    <property type="entry name" value="TRYPSIN_SER"/>
</dbReference>
<feature type="domain" description="Peptidase S1" evidence="6">
    <location>
        <begin position="1"/>
        <end position="237"/>
    </location>
</feature>
<dbReference type="InterPro" id="IPR001254">
    <property type="entry name" value="Trypsin_dom"/>
</dbReference>
<dbReference type="eggNOG" id="KOG3627">
    <property type="taxonomic scope" value="Eukaryota"/>
</dbReference>
<organism evidence="7 8">
    <name type="scientific">Daphnia pulex</name>
    <name type="common">Water flea</name>
    <dbReference type="NCBI Taxonomy" id="6669"/>
    <lineage>
        <taxon>Eukaryota</taxon>
        <taxon>Metazoa</taxon>
        <taxon>Ecdysozoa</taxon>
        <taxon>Arthropoda</taxon>
        <taxon>Crustacea</taxon>
        <taxon>Branchiopoda</taxon>
        <taxon>Diplostraca</taxon>
        <taxon>Cladocera</taxon>
        <taxon>Anomopoda</taxon>
        <taxon>Daphniidae</taxon>
        <taxon>Daphnia</taxon>
    </lineage>
</organism>
<keyword evidence="5" id="KW-0645">Protease</keyword>
<evidence type="ECO:0000313" key="7">
    <source>
        <dbReference type="EMBL" id="EFX84837.1"/>
    </source>
</evidence>
<dbReference type="PROSITE" id="PS00135">
    <property type="entry name" value="TRYPSIN_SER"/>
    <property type="match status" value="1"/>
</dbReference>
<dbReference type="KEGG" id="dpx:DAPPUDRAFT_46683"/>
<reference evidence="7 8" key="1">
    <citation type="journal article" date="2011" name="Science">
        <title>The ecoresponsive genome of Daphnia pulex.</title>
        <authorList>
            <person name="Colbourne J.K."/>
            <person name="Pfrender M.E."/>
            <person name="Gilbert D."/>
            <person name="Thomas W.K."/>
            <person name="Tucker A."/>
            <person name="Oakley T.H."/>
            <person name="Tokishita S."/>
            <person name="Aerts A."/>
            <person name="Arnold G.J."/>
            <person name="Basu M.K."/>
            <person name="Bauer D.J."/>
            <person name="Caceres C.E."/>
            <person name="Carmel L."/>
            <person name="Casola C."/>
            <person name="Choi J.H."/>
            <person name="Detter J.C."/>
            <person name="Dong Q."/>
            <person name="Dusheyko S."/>
            <person name="Eads B.D."/>
            <person name="Frohlich T."/>
            <person name="Geiler-Samerotte K.A."/>
            <person name="Gerlach D."/>
            <person name="Hatcher P."/>
            <person name="Jogdeo S."/>
            <person name="Krijgsveld J."/>
            <person name="Kriventseva E.V."/>
            <person name="Kultz D."/>
            <person name="Laforsch C."/>
            <person name="Lindquist E."/>
            <person name="Lopez J."/>
            <person name="Manak J.R."/>
            <person name="Muller J."/>
            <person name="Pangilinan J."/>
            <person name="Patwardhan R.P."/>
            <person name="Pitluck S."/>
            <person name="Pritham E.J."/>
            <person name="Rechtsteiner A."/>
            <person name="Rho M."/>
            <person name="Rogozin I.B."/>
            <person name="Sakarya O."/>
            <person name="Salamov A."/>
            <person name="Schaack S."/>
            <person name="Shapiro H."/>
            <person name="Shiga Y."/>
            <person name="Skalitzky C."/>
            <person name="Smith Z."/>
            <person name="Souvorov A."/>
            <person name="Sung W."/>
            <person name="Tang Z."/>
            <person name="Tsuchiya D."/>
            <person name="Tu H."/>
            <person name="Vos H."/>
            <person name="Wang M."/>
            <person name="Wolf Y.I."/>
            <person name="Yamagata H."/>
            <person name="Yamada T."/>
            <person name="Ye Y."/>
            <person name="Shaw J.R."/>
            <person name="Andrews J."/>
            <person name="Crease T.J."/>
            <person name="Tang H."/>
            <person name="Lucas S.M."/>
            <person name="Robertson H.M."/>
            <person name="Bork P."/>
            <person name="Koonin E.V."/>
            <person name="Zdobnov E.M."/>
            <person name="Grigoriev I.V."/>
            <person name="Lynch M."/>
            <person name="Boore J.L."/>
        </authorList>
    </citation>
    <scope>NUCLEOTIDE SEQUENCE [LARGE SCALE GENOMIC DNA]</scope>
</reference>
<dbReference type="PROSITE" id="PS50240">
    <property type="entry name" value="TRYPSIN_DOM"/>
    <property type="match status" value="1"/>
</dbReference>
<dbReference type="InterPro" id="IPR051487">
    <property type="entry name" value="Ser/Thr_Proteases_Immune/Dev"/>
</dbReference>
<proteinExistence type="inferred from homology"/>
<evidence type="ECO:0000256" key="1">
    <source>
        <dbReference type="ARBA" id="ARBA00022729"/>
    </source>
</evidence>
<dbReference type="InParanoid" id="E9G5W5"/>
<evidence type="ECO:0000256" key="3">
    <source>
        <dbReference type="ARBA" id="ARBA00023180"/>
    </source>
</evidence>
<dbReference type="PROSITE" id="PS00134">
    <property type="entry name" value="TRYPSIN_HIS"/>
    <property type="match status" value="1"/>
</dbReference>
<accession>E9G5W5</accession>
<dbReference type="GO" id="GO:0004252">
    <property type="term" value="F:serine-type endopeptidase activity"/>
    <property type="evidence" value="ECO:0000318"/>
    <property type="project" value="GO_Central"/>
</dbReference>
<dbReference type="AlphaFoldDB" id="E9G5W5"/>
<dbReference type="PRINTS" id="PR00722">
    <property type="entry name" value="CHYMOTRYPSIN"/>
</dbReference>
<keyword evidence="1" id="KW-0732">Signal</keyword>
<dbReference type="PhylomeDB" id="E9G5W5"/>
<gene>
    <name evidence="7" type="ORF">DAPPUDRAFT_46683</name>
</gene>
<dbReference type="GO" id="GO:0005615">
    <property type="term" value="C:extracellular space"/>
    <property type="evidence" value="ECO:0000318"/>
    <property type="project" value="GO_Central"/>
</dbReference>
<keyword evidence="3" id="KW-0325">Glycoprotein</keyword>
<feature type="non-terminal residue" evidence="7">
    <location>
        <position position="1"/>
    </location>
</feature>
<keyword evidence="2" id="KW-1015">Disulfide bond</keyword>
<evidence type="ECO:0000256" key="4">
    <source>
        <dbReference type="ARBA" id="ARBA00024195"/>
    </source>
</evidence>
<keyword evidence="5" id="KW-0720">Serine protease</keyword>
<dbReference type="InterPro" id="IPR018114">
    <property type="entry name" value="TRYPSIN_HIS"/>
</dbReference>